<proteinExistence type="inferred from homology"/>
<evidence type="ECO:0000256" key="6">
    <source>
        <dbReference type="ARBA" id="ARBA00056384"/>
    </source>
</evidence>
<dbReference type="InterPro" id="IPR001202">
    <property type="entry name" value="WW_dom"/>
</dbReference>
<dbReference type="PROSITE" id="PS50020">
    <property type="entry name" value="WW_DOMAIN_2"/>
    <property type="match status" value="2"/>
</dbReference>
<dbReference type="Proteomes" id="UP001187192">
    <property type="component" value="Unassembled WGS sequence"/>
</dbReference>
<dbReference type="FunFam" id="1.10.10.440:FF:000026">
    <property type="entry name" value="Pre-mRNA-processing protein 40A"/>
    <property type="match status" value="1"/>
</dbReference>
<feature type="compositionally biased region" description="Polar residues" evidence="10">
    <location>
        <begin position="322"/>
        <end position="348"/>
    </location>
</feature>
<sequence length="995" mass="112892">MDLPQSLPPMSFQFRPGVPAQQFIPPTSQPPFQPIGRGVPPMNALPSGPPQPQQLYYSPPMQQFPPRAQDMPLPPQMVSLPVANPNNNPLPNAHLQPSAQFPSNFAPGIGGPGASLSSSYSFAPSYGQIQGSFNDSTSAIPQQQTIEKPSMTNVVAPVISFQPDLTADALSDWREHTSSNGKKYYYNRKTKLSSWEKPLELMTPVEWDAVVKVSQGYLGPPRYYDINMASLALKMLTGTCCATLLRGRMCYGSLLLALPTNDYLSLCQKADATTNWKEFTSPEGKKYYYNKVTKESKWVIPEEVKLAREQVAKASLEEKQQKTSCSAPDSVSSPMVNADASTKAQGIASSPVSVVTVSAGVEPPSVVVSRSSSSPPVGSIVKANTDEDHTSTNVISTSDTNTGSVGTVTNAPAEQMNNSNSSAQDIITSSDGVSTHHKEEASNGVIGEKTNDIAPEDRAVDREPLVYLNKPEAKNAFLELLESTNVGSDWTWDRAMRVIINDKRYGALKTLGERKQAFNEESIDLTSSIRWSKAESLFDNDERFRAVERDRERRELFETYIEELKKKERAKAQEERKCNKIEYRQFLESCDFIKANSQWRKVQDRLEADERCSRLEKIERLEIFQEYLNDLEREEEEQRKIQKEELRKAERKNRDEFRKLIYDHVAAGTLTAKTRWRDYCMKVKELPAYLAVASNTSGSTPKDLFEDVVEELQKQYHDDKSRVRDAFKLGKITLSSTWTLDGFKNVITNDIGSPPVSDVNLKLVFDELLERVREKEEKEAKKRRRLMDDFSNLLSSIKEINASSEWGDCKSLFDNSQAYSSIGEETLCQQMFEKYVMQLKEQAKEREQKRKEEKARKDKEREEGERNKVKQRKEKEAGRMKEKEDRLDKDGTDNEAADSNENHSSKDDKRSAKESSRKHRRRHHSSEDENENDQYKKSRGSSSECKKSRRHVSGAESDHESRHKRHRRDHRHGSRRNGDHEELEDGEFGDGRAES</sequence>
<dbReference type="PANTHER" id="PTHR11864">
    <property type="entry name" value="PRE-MRNA-PROCESSING PROTEIN PRP40"/>
    <property type="match status" value="1"/>
</dbReference>
<evidence type="ECO:0000256" key="4">
    <source>
        <dbReference type="ARBA" id="ARBA00023187"/>
    </source>
</evidence>
<dbReference type="CDD" id="cd00201">
    <property type="entry name" value="WW"/>
    <property type="match status" value="2"/>
</dbReference>
<dbReference type="GO" id="GO:0005685">
    <property type="term" value="C:U1 snRNP"/>
    <property type="evidence" value="ECO:0007669"/>
    <property type="project" value="TreeGrafter"/>
</dbReference>
<dbReference type="PROSITE" id="PS51676">
    <property type="entry name" value="FF"/>
    <property type="match status" value="3"/>
</dbReference>
<evidence type="ECO:0000256" key="9">
    <source>
        <dbReference type="SAM" id="Coils"/>
    </source>
</evidence>
<protein>
    <recommendedName>
        <fullName evidence="15">Pre-mRNA-processing protein 40A</fullName>
    </recommendedName>
</protein>
<keyword evidence="14" id="KW-1185">Reference proteome</keyword>
<dbReference type="FunFam" id="1.10.10.440:FF:000013">
    <property type="entry name" value="pre-mRNA-processing protein 40A isoform X1"/>
    <property type="match status" value="1"/>
</dbReference>
<evidence type="ECO:0000259" key="11">
    <source>
        <dbReference type="PROSITE" id="PS50020"/>
    </source>
</evidence>
<evidence type="ECO:0000256" key="2">
    <source>
        <dbReference type="ARBA" id="ARBA00022664"/>
    </source>
</evidence>
<feature type="domain" description="WW" evidence="11">
    <location>
        <begin position="167"/>
        <end position="200"/>
    </location>
</feature>
<comment type="function">
    <text evidence="6">Binds the phosphorylated C-terminal domain (CTD) of the largest subunit of RNA polymerase II and functions as a scaffold for RNA processing machineries. May be involved in pre-mRNA splicing.</text>
</comment>
<dbReference type="Pfam" id="PF00397">
    <property type="entry name" value="WW"/>
    <property type="match status" value="2"/>
</dbReference>
<dbReference type="GO" id="GO:0071004">
    <property type="term" value="C:U2-type prespliceosome"/>
    <property type="evidence" value="ECO:0007669"/>
    <property type="project" value="TreeGrafter"/>
</dbReference>
<evidence type="ECO:0000313" key="13">
    <source>
        <dbReference type="EMBL" id="GMN52394.1"/>
    </source>
</evidence>
<dbReference type="GO" id="GO:0045292">
    <property type="term" value="P:mRNA cis splicing, via spliceosome"/>
    <property type="evidence" value="ECO:0007669"/>
    <property type="project" value="InterPro"/>
</dbReference>
<feature type="compositionally biased region" description="Low complexity" evidence="10">
    <location>
        <begin position="365"/>
        <end position="379"/>
    </location>
</feature>
<feature type="region of interest" description="Disordered" evidence="10">
    <location>
        <begin position="1"/>
        <end position="63"/>
    </location>
</feature>
<dbReference type="SUPFAM" id="SSF51045">
    <property type="entry name" value="WW domain"/>
    <property type="match status" value="2"/>
</dbReference>
<evidence type="ECO:0000256" key="10">
    <source>
        <dbReference type="SAM" id="MobiDB-lite"/>
    </source>
</evidence>
<feature type="compositionally biased region" description="Basic residues" evidence="10">
    <location>
        <begin position="962"/>
        <end position="975"/>
    </location>
</feature>
<dbReference type="SUPFAM" id="SSF81698">
    <property type="entry name" value="FF domain"/>
    <property type="match status" value="5"/>
</dbReference>
<dbReference type="Gene3D" id="1.10.10.440">
    <property type="entry name" value="FF domain"/>
    <property type="match status" value="5"/>
</dbReference>
<dbReference type="SMART" id="SM00456">
    <property type="entry name" value="WW"/>
    <property type="match status" value="2"/>
</dbReference>
<evidence type="ECO:0000256" key="8">
    <source>
        <dbReference type="ARBA" id="ARBA00064817"/>
    </source>
</evidence>
<name>A0AA88AAM3_FICCA</name>
<dbReference type="InterPro" id="IPR036517">
    <property type="entry name" value="FF_domain_sf"/>
</dbReference>
<evidence type="ECO:0000259" key="12">
    <source>
        <dbReference type="PROSITE" id="PS51676"/>
    </source>
</evidence>
<dbReference type="Pfam" id="PF01846">
    <property type="entry name" value="FF"/>
    <property type="match status" value="4"/>
</dbReference>
<dbReference type="Gene3D" id="2.20.70.10">
    <property type="match status" value="2"/>
</dbReference>
<feature type="region of interest" description="Disordered" evidence="10">
    <location>
        <begin position="365"/>
        <end position="384"/>
    </location>
</feature>
<feature type="domain" description="FF" evidence="12">
    <location>
        <begin position="576"/>
        <end position="630"/>
    </location>
</feature>
<evidence type="ECO:0000313" key="14">
    <source>
        <dbReference type="Proteomes" id="UP001187192"/>
    </source>
</evidence>
<dbReference type="FunFam" id="1.10.10.440:FF:000022">
    <property type="entry name" value="Pre-mRNA-processing protein 40A"/>
    <property type="match status" value="1"/>
</dbReference>
<evidence type="ECO:0000256" key="1">
    <source>
        <dbReference type="ARBA" id="ARBA00004123"/>
    </source>
</evidence>
<keyword evidence="3" id="KW-0677">Repeat</keyword>
<evidence type="ECO:0008006" key="15">
    <source>
        <dbReference type="Google" id="ProtNLM"/>
    </source>
</evidence>
<keyword evidence="4" id="KW-0508">mRNA splicing</keyword>
<evidence type="ECO:0000256" key="5">
    <source>
        <dbReference type="ARBA" id="ARBA00023242"/>
    </source>
</evidence>
<dbReference type="SMART" id="SM00441">
    <property type="entry name" value="FF"/>
    <property type="match status" value="5"/>
</dbReference>
<reference evidence="13" key="1">
    <citation type="submission" date="2023-07" db="EMBL/GenBank/DDBJ databases">
        <title>draft genome sequence of fig (Ficus carica).</title>
        <authorList>
            <person name="Takahashi T."/>
            <person name="Nishimura K."/>
        </authorList>
    </citation>
    <scope>NUCLEOTIDE SEQUENCE</scope>
</reference>
<keyword evidence="9" id="KW-0175">Coiled coil</keyword>
<keyword evidence="5" id="KW-0539">Nucleus</keyword>
<dbReference type="GO" id="GO:0070063">
    <property type="term" value="F:RNA polymerase binding"/>
    <property type="evidence" value="ECO:0007669"/>
    <property type="project" value="UniProtKB-ARBA"/>
</dbReference>
<comment type="subcellular location">
    <subcellularLocation>
        <location evidence="1">Nucleus</location>
    </subcellularLocation>
</comment>
<feature type="coiled-coil region" evidence="9">
    <location>
        <begin position="621"/>
        <end position="659"/>
    </location>
</feature>
<feature type="compositionally biased region" description="Basic and acidic residues" evidence="10">
    <location>
        <begin position="846"/>
        <end position="892"/>
    </location>
</feature>
<keyword evidence="2" id="KW-0507">mRNA processing</keyword>
<feature type="region of interest" description="Disordered" evidence="10">
    <location>
        <begin position="317"/>
        <end position="349"/>
    </location>
</feature>
<dbReference type="PANTHER" id="PTHR11864:SF33">
    <property type="entry name" value="PRE-MRNA-PROCESSING PROTEIN 40B"/>
    <property type="match status" value="1"/>
</dbReference>
<dbReference type="EMBL" id="BTGU01000041">
    <property type="protein sequence ID" value="GMN52394.1"/>
    <property type="molecule type" value="Genomic_DNA"/>
</dbReference>
<feature type="coiled-coil region" evidence="9">
    <location>
        <begin position="557"/>
        <end position="584"/>
    </location>
</feature>
<comment type="similarity">
    <text evidence="7">Belongs to the PRPF40 family.</text>
</comment>
<feature type="compositionally biased region" description="Basic and acidic residues" evidence="10">
    <location>
        <begin position="900"/>
        <end position="915"/>
    </location>
</feature>
<dbReference type="AlphaFoldDB" id="A0AA88AAM3"/>
<feature type="domain" description="FF" evidence="12">
    <location>
        <begin position="648"/>
        <end position="711"/>
    </location>
</feature>
<evidence type="ECO:0000256" key="7">
    <source>
        <dbReference type="ARBA" id="ARBA00061317"/>
    </source>
</evidence>
<comment type="caution">
    <text evidence="13">The sequence shown here is derived from an EMBL/GenBank/DDBJ whole genome shotgun (WGS) entry which is preliminary data.</text>
</comment>
<comment type="subunit">
    <text evidence="8">Interacts (via the WW domains) with the phosphorylated C-terminal domain of NRPB1 (via CTD domain).</text>
</comment>
<accession>A0AA88AAM3</accession>
<dbReference type="InterPro" id="IPR002713">
    <property type="entry name" value="FF_domain"/>
</dbReference>
<dbReference type="Pfam" id="PF25432">
    <property type="entry name" value="FF_PRPF40A"/>
    <property type="match status" value="1"/>
</dbReference>
<dbReference type="InterPro" id="IPR036020">
    <property type="entry name" value="WW_dom_sf"/>
</dbReference>
<dbReference type="InterPro" id="IPR039726">
    <property type="entry name" value="Prp40-like"/>
</dbReference>
<evidence type="ECO:0000256" key="3">
    <source>
        <dbReference type="ARBA" id="ARBA00022737"/>
    </source>
</evidence>
<organism evidence="13 14">
    <name type="scientific">Ficus carica</name>
    <name type="common">Common fig</name>
    <dbReference type="NCBI Taxonomy" id="3494"/>
    <lineage>
        <taxon>Eukaryota</taxon>
        <taxon>Viridiplantae</taxon>
        <taxon>Streptophyta</taxon>
        <taxon>Embryophyta</taxon>
        <taxon>Tracheophyta</taxon>
        <taxon>Spermatophyta</taxon>
        <taxon>Magnoliopsida</taxon>
        <taxon>eudicotyledons</taxon>
        <taxon>Gunneridae</taxon>
        <taxon>Pentapetalae</taxon>
        <taxon>rosids</taxon>
        <taxon>fabids</taxon>
        <taxon>Rosales</taxon>
        <taxon>Moraceae</taxon>
        <taxon>Ficeae</taxon>
        <taxon>Ficus</taxon>
    </lineage>
</organism>
<feature type="region of interest" description="Disordered" evidence="10">
    <location>
        <begin position="846"/>
        <end position="995"/>
    </location>
</feature>
<dbReference type="PROSITE" id="PS01159">
    <property type="entry name" value="WW_DOMAIN_1"/>
    <property type="match status" value="1"/>
</dbReference>
<gene>
    <name evidence="13" type="ORF">TIFTF001_021548</name>
</gene>
<dbReference type="GO" id="GO:0003723">
    <property type="term" value="F:RNA binding"/>
    <property type="evidence" value="ECO:0007669"/>
    <property type="project" value="TreeGrafter"/>
</dbReference>
<feature type="domain" description="WW" evidence="11">
    <location>
        <begin position="270"/>
        <end position="303"/>
    </location>
</feature>
<feature type="domain" description="FF" evidence="12">
    <location>
        <begin position="505"/>
        <end position="563"/>
    </location>
</feature>